<dbReference type="Gene3D" id="4.10.1080.10">
    <property type="entry name" value="TSP type-3 repeat"/>
    <property type="match status" value="2"/>
</dbReference>
<feature type="compositionally biased region" description="Acidic residues" evidence="1">
    <location>
        <begin position="775"/>
        <end position="790"/>
    </location>
</feature>
<evidence type="ECO:0000259" key="3">
    <source>
        <dbReference type="Pfam" id="PF17517"/>
    </source>
</evidence>
<feature type="domain" description="IgGFc-binding protein N-terminal" evidence="3">
    <location>
        <begin position="139"/>
        <end position="460"/>
    </location>
</feature>
<dbReference type="SUPFAM" id="SSF49299">
    <property type="entry name" value="PKD domain"/>
    <property type="match status" value="1"/>
</dbReference>
<dbReference type="NCBIfam" id="TIGR04131">
    <property type="entry name" value="Bac_Flav_CTERM"/>
    <property type="match status" value="1"/>
</dbReference>
<gene>
    <name evidence="4" type="ORF">B6A10_15505</name>
</gene>
<dbReference type="Gene3D" id="2.60.40.10">
    <property type="entry name" value="Immunoglobulins"/>
    <property type="match status" value="1"/>
</dbReference>
<dbReference type="InterPro" id="IPR035986">
    <property type="entry name" value="PKD_dom_sf"/>
</dbReference>
<reference evidence="4 5" key="1">
    <citation type="journal article" date="2020" name="Microbiol. Res.">
        <title>Flavobacterium pokkalii sp. nov., a novel plant growth promoting native rhizobacteria isolated from pokkali rice grown in coastal saline affected agricultural regions of southern India, Kerala.</title>
        <authorList>
            <person name="Menon R.R."/>
            <person name="Kumari S."/>
            <person name="Viver T."/>
            <person name="Rameshkumar N."/>
        </authorList>
    </citation>
    <scope>NUCLEOTIDE SEQUENCE [LARGE SCALE GENOMIC DNA]</scope>
    <source>
        <strain evidence="4 5">L1I52</strain>
    </source>
</reference>
<dbReference type="InterPro" id="IPR026341">
    <property type="entry name" value="T9SS_type_B"/>
</dbReference>
<dbReference type="SUPFAM" id="SSF103647">
    <property type="entry name" value="TSP type-3 repeat"/>
    <property type="match status" value="1"/>
</dbReference>
<organism evidence="4 5">
    <name type="scientific">Flavobacterium pokkalii</name>
    <dbReference type="NCBI Taxonomy" id="1940408"/>
    <lineage>
        <taxon>Bacteria</taxon>
        <taxon>Pseudomonadati</taxon>
        <taxon>Bacteroidota</taxon>
        <taxon>Flavobacteriia</taxon>
        <taxon>Flavobacteriales</taxon>
        <taxon>Flavobacteriaceae</taxon>
        <taxon>Flavobacterium</taxon>
    </lineage>
</organism>
<protein>
    <submittedName>
        <fullName evidence="4">Gliding motility protein</fullName>
    </submittedName>
</protein>
<name>A0ABR7UV43_9FLAO</name>
<comment type="caution">
    <text evidence="4">The sequence shown here is derived from an EMBL/GenBank/DDBJ whole genome shotgun (WGS) entry which is preliminary data.</text>
</comment>
<dbReference type="InterPro" id="IPR035234">
    <property type="entry name" value="IgGFc-bd_N"/>
</dbReference>
<keyword evidence="2" id="KW-0732">Signal</keyword>
<keyword evidence="5" id="KW-1185">Reference proteome</keyword>
<feature type="signal peptide" evidence="2">
    <location>
        <begin position="1"/>
        <end position="18"/>
    </location>
</feature>
<dbReference type="Proteomes" id="UP000661715">
    <property type="component" value="Unassembled WGS sequence"/>
</dbReference>
<evidence type="ECO:0000313" key="5">
    <source>
        <dbReference type="Proteomes" id="UP000661715"/>
    </source>
</evidence>
<feature type="chain" id="PRO_5045597235" evidence="2">
    <location>
        <begin position="19"/>
        <end position="1474"/>
    </location>
</feature>
<dbReference type="InterPro" id="IPR013783">
    <property type="entry name" value="Ig-like_fold"/>
</dbReference>
<accession>A0ABR7UV43</accession>
<evidence type="ECO:0000313" key="4">
    <source>
        <dbReference type="EMBL" id="MBD0726579.1"/>
    </source>
</evidence>
<sequence length="1474" mass="161766">MRKIFLISLFFMVLNCWAQFSKTHYIPPLTSQNDNLLTGDHYLYISTPSTKNVALKIIAIGGQIINATVSNTNPYVYQIGFGDNTQLLTPKTATGKLSNKGYIIEADDLIFCSIRVNSGFDPDRKVYNHAGGLVTKGNSALGTTFRLGAMLNPLNDPTLLNFASILATENNTTVTISNIPNGTLLVNGTIISGPITLNLNKNESYVIALENDNNTISNSSNLIGALVQSDKSIVINSGSFGGSNDTEVTDYGNNNIRPNGRDLGFDQIVPYEKTGKEYIFVKGLGTDEIERVLLIAHKPNTEIYLNGNTTPNYVLQAGEYVPIDGFQFINNNLYIRTTENVFAYQCIGGLKKNLPPYTQTNLKNNPAANQNLFFVPPLNCSTPNIVDNIPLIDKIGDVNYSGGLNIVTERDATVLINNNPVNTSPVAVIGNPNYVRYSVENLSGNISIKSSRQVYVSYYGTNDAATYGGYYSGFDAKPEIASDKIALTTSACIPNLILKVSSSLTYDSYQWYFNNTLIDDSNSNSYTPTQPGYYQVKGSISGCDVTLLSDIIPVSNCPSDMDNDGVNDNIDLDNDNDGITNCTESYGNQNLNLTNLNSGNINIGDYPNSFTGTISTSTVASSNPFAGNPDGSFVSETPAGKGNFVKYTLNFTKPMSTGIEYVTTANSTDLLNANAQYVISSDIDKTITVLNPNNELLIDTNYDGIYESSVTEYSSFEIRFQINGITPLAAGSTNFKFLTHLTNSISFTHTNLSDTEINKSTLKFFAVCVPKDSDSDNIEDELDPDSDNDGIPDLTESQSNNFVLNTTDTNRNGLYDIFETNLTPVDTDTDGIPDYLDWDSDNDGIYDSIETGSNNTDTDNDGIKNYRDLDSDGDTCFDVIEAGFTYSNGNGILGSVFPPNVDNNGVVTSRTNGYTTPNPNYSIAAPIIITNQPITSPSCELQNTSISITANGDSYQWQLSTDGINWSDIPSNSTYSGVATNHLHIDSVSKTMNNYKFRVFINRNGNSCGLLSNETTLIVYDLPVVNNISIKQCDDDLDAKSTFNLTVKNNEISTNYENETFSYFSTAIAANTNDTSKKIANPLAYIANNGTSIWCRIENNNACFSVAKIDLVVSATQIPSSFNVVFENCDDYIDATNDDYDGITEFDFSSAQNDILALLPDPKNNYSIKYYETLADALSETNEITNTTTYRNTLAPNEQKIWARVDNDLDNSCFGVGPHITLKVNPKPDIDINANHLADRYICNNLPNYYITLDAGILDGSPTTDYTYIWSKDNQILSSQTNPTLSVNKAGIYTVEVISQKGCSRTRTITVTASEIARINTIEVGELSENNTLLILVEGVGAYEYSLDDAENFYQDTNLFENVPAGIHQVYIRDKNGCGVTFQSVAILGIPRFFTPNNDGFNDYWNIKGINSEFNSKTVIHIFDRYGKLIKDINPQGLGWDGTFNGKLLPSDDYWFSVKLENGQELKGHFSLKR</sequence>
<feature type="region of interest" description="Disordered" evidence="1">
    <location>
        <begin position="775"/>
        <end position="797"/>
    </location>
</feature>
<dbReference type="Pfam" id="PF17517">
    <property type="entry name" value="IgGFc_binding"/>
    <property type="match status" value="1"/>
</dbReference>
<dbReference type="InterPro" id="IPR028974">
    <property type="entry name" value="TSP_type-3_rpt"/>
</dbReference>
<dbReference type="EMBL" id="NASZ01000033">
    <property type="protein sequence ID" value="MBD0726579.1"/>
    <property type="molecule type" value="Genomic_DNA"/>
</dbReference>
<dbReference type="Pfam" id="PF13585">
    <property type="entry name" value="CHU_C"/>
    <property type="match status" value="1"/>
</dbReference>
<evidence type="ECO:0000256" key="1">
    <source>
        <dbReference type="SAM" id="MobiDB-lite"/>
    </source>
</evidence>
<dbReference type="PANTHER" id="PTHR10199">
    <property type="entry name" value="THROMBOSPONDIN"/>
    <property type="match status" value="1"/>
</dbReference>
<proteinExistence type="predicted"/>
<evidence type="ECO:0000256" key="2">
    <source>
        <dbReference type="SAM" id="SignalP"/>
    </source>
</evidence>